<evidence type="ECO:0000313" key="15">
    <source>
        <dbReference type="Proteomes" id="UP001154282"/>
    </source>
</evidence>
<accession>A0AAV0MTH3</accession>
<dbReference type="EMBL" id="CAMGYJ010000007">
    <property type="protein sequence ID" value="CAI0449295.1"/>
    <property type="molecule type" value="Genomic_DNA"/>
</dbReference>
<proteinExistence type="inferred from homology"/>
<dbReference type="InterPro" id="IPR004255">
    <property type="entry name" value="O-acyltransferase_WSD1_N"/>
</dbReference>
<dbReference type="GO" id="GO:0005789">
    <property type="term" value="C:endoplasmic reticulum membrane"/>
    <property type="evidence" value="ECO:0007669"/>
    <property type="project" value="UniProtKB-SubCell"/>
</dbReference>
<comment type="pathway">
    <text evidence="4">Lipid metabolism.</text>
</comment>
<organism evidence="13 15">
    <name type="scientific">Linum tenue</name>
    <dbReference type="NCBI Taxonomy" id="586396"/>
    <lineage>
        <taxon>Eukaryota</taxon>
        <taxon>Viridiplantae</taxon>
        <taxon>Streptophyta</taxon>
        <taxon>Embryophyta</taxon>
        <taxon>Tracheophyta</taxon>
        <taxon>Spermatophyta</taxon>
        <taxon>Magnoliopsida</taxon>
        <taxon>eudicotyledons</taxon>
        <taxon>Gunneridae</taxon>
        <taxon>Pentapetalae</taxon>
        <taxon>rosids</taxon>
        <taxon>fabids</taxon>
        <taxon>Malpighiales</taxon>
        <taxon>Linaceae</taxon>
        <taxon>Linum</taxon>
    </lineage>
</organism>
<dbReference type="PANTHER" id="PTHR31650:SF62">
    <property type="entry name" value="O-ACYLTRANSFERASE WSD1 C-TERMINAL DOMAIN-CONTAINING PROTEIN"/>
    <property type="match status" value="1"/>
</dbReference>
<evidence type="ECO:0000256" key="8">
    <source>
        <dbReference type="ARBA" id="ARBA00024360"/>
    </source>
</evidence>
<keyword evidence="7" id="KW-0012">Acyltransferase</keyword>
<evidence type="ECO:0000256" key="5">
    <source>
        <dbReference type="ARBA" id="ARBA00022679"/>
    </source>
</evidence>
<dbReference type="GO" id="GO:0004144">
    <property type="term" value="F:diacylglycerol O-acyltransferase activity"/>
    <property type="evidence" value="ECO:0007669"/>
    <property type="project" value="UniProtKB-EC"/>
</dbReference>
<comment type="catalytic activity">
    <reaction evidence="10">
        <text>an acyl-CoA + a 1,2-diacyl-sn-glycerol = a triacyl-sn-glycerol + CoA</text>
        <dbReference type="Rhea" id="RHEA:10868"/>
        <dbReference type="ChEBI" id="CHEBI:17815"/>
        <dbReference type="ChEBI" id="CHEBI:57287"/>
        <dbReference type="ChEBI" id="CHEBI:58342"/>
        <dbReference type="ChEBI" id="CHEBI:64615"/>
        <dbReference type="EC" id="2.3.1.20"/>
    </reaction>
</comment>
<feature type="domain" description="O-acyltransferase WSD1 C-terminal" evidence="12">
    <location>
        <begin position="323"/>
        <end position="468"/>
    </location>
</feature>
<sequence length="474" mass="51397">MIELKAEAVSPNGLYLNSSILSLHIVAVLETEMPFDDCQAALLIKSVFLPINPRFSSIMVTGPNGEKQWKGVEVNLRKHIHTPIFPGGESPEFYDECLADYLSELSAEELPSSQPLWEIHIVKYPTVTAAGSIVFKLHHALGDGYSLMGALLSCLERADDPSLPLTFPALCSLDAKDNSVAGCINVLMNGAVLGVKRAGKVFSAACNTMSDFCFSLIMSTLVEDDVSPLRSESSAVATEFRPVSIAGTAFSLDQIREIKSRIGATINDVITGVIFLGARLYMEEMEPGSGDASATALVLLNTRMVGGYTSIQEMAKPDRNSTWGNRFAFLHVPIPKLQGNQDQDPLEFIRKARRIILKRRNSLAVYLTGKTLDLIRKTRGPEAAAGYVSRTIRSASLVISNVIGPMEKVSVAKQPVKGMYFFVTGKPQSVGASVVSYMGNLRVTVGAEKGIVDTNKFISCIETAFEIILHSSPT</sequence>
<evidence type="ECO:0000259" key="12">
    <source>
        <dbReference type="Pfam" id="PF06974"/>
    </source>
</evidence>
<dbReference type="Proteomes" id="UP001154282">
    <property type="component" value="Unassembled WGS sequence"/>
</dbReference>
<evidence type="ECO:0000256" key="4">
    <source>
        <dbReference type="ARBA" id="ARBA00005189"/>
    </source>
</evidence>
<dbReference type="Pfam" id="PF06974">
    <property type="entry name" value="WS_DGAT_C"/>
    <property type="match status" value="1"/>
</dbReference>
<keyword evidence="5" id="KW-0808">Transferase</keyword>
<evidence type="ECO:0000313" key="14">
    <source>
        <dbReference type="EMBL" id="CAI0449295.1"/>
    </source>
</evidence>
<dbReference type="AlphaFoldDB" id="A0AAV0MTH3"/>
<evidence type="ECO:0008006" key="16">
    <source>
        <dbReference type="Google" id="ProtNLM"/>
    </source>
</evidence>
<comment type="subcellular location">
    <subcellularLocation>
        <location evidence="1">Cell membrane</location>
        <topology evidence="1">Single-pass membrane protein</topology>
    </subcellularLocation>
    <subcellularLocation>
        <location evidence="2">Endoplasmic reticulum membrane</location>
    </subcellularLocation>
</comment>
<evidence type="ECO:0000256" key="9">
    <source>
        <dbReference type="ARBA" id="ARBA00047604"/>
    </source>
</evidence>
<reference evidence="13" key="1">
    <citation type="submission" date="2022-08" db="EMBL/GenBank/DDBJ databases">
        <authorList>
            <person name="Gutierrez-Valencia J."/>
        </authorList>
    </citation>
    <scope>NUCLEOTIDE SEQUENCE</scope>
</reference>
<dbReference type="EMBL" id="CAMGYJ010000007">
    <property type="protein sequence ID" value="CAI0449291.1"/>
    <property type="molecule type" value="Genomic_DNA"/>
</dbReference>
<dbReference type="GO" id="GO:0019432">
    <property type="term" value="P:triglyceride biosynthetic process"/>
    <property type="evidence" value="ECO:0007669"/>
    <property type="project" value="TreeGrafter"/>
</dbReference>
<dbReference type="Pfam" id="PF03007">
    <property type="entry name" value="WS_DGAT_cat"/>
    <property type="match status" value="1"/>
</dbReference>
<name>A0AAV0MTH3_9ROSI</name>
<keyword evidence="15" id="KW-1185">Reference proteome</keyword>
<comment type="catalytic activity">
    <reaction evidence="9">
        <text>a long chain fatty alcohol + a fatty acyl-CoA = a long-chain alcohol wax ester + CoA</text>
        <dbReference type="Rhea" id="RHEA:38443"/>
        <dbReference type="ChEBI" id="CHEBI:17135"/>
        <dbReference type="ChEBI" id="CHEBI:57287"/>
        <dbReference type="ChEBI" id="CHEBI:77636"/>
        <dbReference type="ChEBI" id="CHEBI:235323"/>
        <dbReference type="EC" id="2.3.1.75"/>
    </reaction>
</comment>
<evidence type="ECO:0000259" key="11">
    <source>
        <dbReference type="Pfam" id="PF03007"/>
    </source>
</evidence>
<evidence type="ECO:0000256" key="3">
    <source>
        <dbReference type="ARBA" id="ARBA00004771"/>
    </source>
</evidence>
<dbReference type="GO" id="GO:0005886">
    <property type="term" value="C:plasma membrane"/>
    <property type="evidence" value="ECO:0007669"/>
    <property type="project" value="UniProtKB-SubCell"/>
</dbReference>
<dbReference type="PANTHER" id="PTHR31650">
    <property type="entry name" value="O-ACYLTRANSFERASE (WSD1-LIKE) FAMILY PROTEIN"/>
    <property type="match status" value="1"/>
</dbReference>
<dbReference type="InterPro" id="IPR009721">
    <property type="entry name" value="O-acyltransferase_WSD1_C"/>
</dbReference>
<evidence type="ECO:0000256" key="6">
    <source>
        <dbReference type="ARBA" id="ARBA00022824"/>
    </source>
</evidence>
<evidence type="ECO:0000256" key="7">
    <source>
        <dbReference type="ARBA" id="ARBA00023315"/>
    </source>
</evidence>
<dbReference type="InterPro" id="IPR045034">
    <property type="entry name" value="O-acyltransferase_WSD1-like"/>
</dbReference>
<protein>
    <recommendedName>
        <fullName evidence="16">Diacylglycerol O-acyltransferase</fullName>
    </recommendedName>
</protein>
<evidence type="ECO:0000256" key="2">
    <source>
        <dbReference type="ARBA" id="ARBA00004586"/>
    </source>
</evidence>
<comment type="caution">
    <text evidence="13">The sequence shown here is derived from an EMBL/GenBank/DDBJ whole genome shotgun (WGS) entry which is preliminary data.</text>
</comment>
<gene>
    <name evidence="13" type="ORF">LITE_LOCUS30112</name>
    <name evidence="14" type="ORF">LITE_LOCUS30114</name>
</gene>
<dbReference type="GO" id="GO:0047196">
    <property type="term" value="F:long-chain-alcohol O-fatty-acyltransferase activity"/>
    <property type="evidence" value="ECO:0007669"/>
    <property type="project" value="UniProtKB-EC"/>
</dbReference>
<feature type="domain" description="O-acyltransferase WSD1-like N-terminal" evidence="11">
    <location>
        <begin position="66"/>
        <end position="270"/>
    </location>
</feature>
<keyword evidence="6" id="KW-0256">Endoplasmic reticulum</keyword>
<comment type="similarity">
    <text evidence="8">In the N-terminal section; belongs to the long-chain O-acyltransferase family.</text>
</comment>
<evidence type="ECO:0000256" key="1">
    <source>
        <dbReference type="ARBA" id="ARBA00004162"/>
    </source>
</evidence>
<comment type="pathway">
    <text evidence="3">Glycerolipid metabolism; triacylglycerol biosynthesis.</text>
</comment>
<evidence type="ECO:0000256" key="10">
    <source>
        <dbReference type="ARBA" id="ARBA00048109"/>
    </source>
</evidence>
<evidence type="ECO:0000313" key="13">
    <source>
        <dbReference type="EMBL" id="CAI0449291.1"/>
    </source>
</evidence>